<dbReference type="Proteomes" id="UP000188388">
    <property type="component" value="Unassembled WGS sequence"/>
</dbReference>
<dbReference type="InterPro" id="IPR029052">
    <property type="entry name" value="Metallo-depent_PP-like"/>
</dbReference>
<dbReference type="PANTHER" id="PTHR42850:SF4">
    <property type="entry name" value="ZINC-DEPENDENT ENDOPOLYPHOSPHATASE"/>
    <property type="match status" value="1"/>
</dbReference>
<dbReference type="GO" id="GO:0005737">
    <property type="term" value="C:cytoplasm"/>
    <property type="evidence" value="ECO:0007669"/>
    <property type="project" value="TreeGrafter"/>
</dbReference>
<reference evidence="3" key="1">
    <citation type="submission" date="2017-01" db="EMBL/GenBank/DDBJ databases">
        <authorList>
            <person name="Brunel B."/>
        </authorList>
    </citation>
    <scope>NUCLEOTIDE SEQUENCE [LARGE SCALE GENOMIC DNA]</scope>
</reference>
<dbReference type="InterPro" id="IPR004843">
    <property type="entry name" value="Calcineurin-like_PHP"/>
</dbReference>
<dbReference type="GO" id="GO:0016791">
    <property type="term" value="F:phosphatase activity"/>
    <property type="evidence" value="ECO:0007669"/>
    <property type="project" value="TreeGrafter"/>
</dbReference>
<organism evidence="2 3">
    <name type="scientific">Mesorhizobium prunaredense</name>
    <dbReference type="NCBI Taxonomy" id="1631249"/>
    <lineage>
        <taxon>Bacteria</taxon>
        <taxon>Pseudomonadati</taxon>
        <taxon>Pseudomonadota</taxon>
        <taxon>Alphaproteobacteria</taxon>
        <taxon>Hyphomicrobiales</taxon>
        <taxon>Phyllobacteriaceae</taxon>
        <taxon>Mesorhizobium</taxon>
    </lineage>
</organism>
<proteinExistence type="predicted"/>
<dbReference type="GO" id="GO:0110154">
    <property type="term" value="P:RNA decapping"/>
    <property type="evidence" value="ECO:0007669"/>
    <property type="project" value="TreeGrafter"/>
</dbReference>
<dbReference type="EMBL" id="FTPD01000022">
    <property type="protein sequence ID" value="SIT56419.1"/>
    <property type="molecule type" value="Genomic_DNA"/>
</dbReference>
<protein>
    <submittedName>
        <fullName evidence="2">Bis(5'nucleosyl)-tetraphosphatase, ApaH</fullName>
    </submittedName>
</protein>
<keyword evidence="3" id="KW-1185">Reference proteome</keyword>
<dbReference type="PANTHER" id="PTHR42850">
    <property type="entry name" value="METALLOPHOSPHOESTERASE"/>
    <property type="match status" value="1"/>
</dbReference>
<dbReference type="Gene3D" id="3.60.21.10">
    <property type="match status" value="1"/>
</dbReference>
<feature type="domain" description="Calcineurin-like phosphoesterase" evidence="1">
    <location>
        <begin position="24"/>
        <end position="242"/>
    </location>
</feature>
<dbReference type="GO" id="GO:0008803">
    <property type="term" value="F:bis(5'-nucleosyl)-tetraphosphatase (symmetrical) activity"/>
    <property type="evidence" value="ECO:0007669"/>
    <property type="project" value="TreeGrafter"/>
</dbReference>
<name>A0A1R3V944_9HYPH</name>
<dbReference type="InterPro" id="IPR050126">
    <property type="entry name" value="Ap4A_hydrolase"/>
</dbReference>
<dbReference type="Pfam" id="PF00149">
    <property type="entry name" value="Metallophos"/>
    <property type="match status" value="1"/>
</dbReference>
<evidence type="ECO:0000313" key="3">
    <source>
        <dbReference type="Proteomes" id="UP000188388"/>
    </source>
</evidence>
<accession>A0A1R3V944</accession>
<dbReference type="SUPFAM" id="SSF56300">
    <property type="entry name" value="Metallo-dependent phosphatases"/>
    <property type="match status" value="1"/>
</dbReference>
<sequence>MITEMEALTAPGIHFLDARGPEGMRIYAIGDVHGRLDLLAAMYRRIAAEISQARPADWRVVHLGDYVDRGPDSKGVIDFLIEVRKRDPRHLMLAGNHDIGFLDFLDTPDADGLFMRYGGIQTAQSYGVALNEGGGAWFGRSEAALRQGHAALVEAVPKSHVEFLQSLPFSLTFGDFFFCHAGIRPGIALESQSVQDLIWIRDVFHNHSGLHPKIVVHGHTPVPEAQVMVNRVNIDTLAYQTGNLSALVVEGADKRILVVSGERG</sequence>
<evidence type="ECO:0000259" key="1">
    <source>
        <dbReference type="Pfam" id="PF00149"/>
    </source>
</evidence>
<evidence type="ECO:0000313" key="2">
    <source>
        <dbReference type="EMBL" id="SIT56419.1"/>
    </source>
</evidence>
<dbReference type="STRING" id="1631249.BQ8794_290029"/>
<dbReference type="AlphaFoldDB" id="A0A1R3V944"/>
<gene>
    <name evidence="2" type="ORF">BQ8794_290029</name>
</gene>